<evidence type="ECO:0000256" key="2">
    <source>
        <dbReference type="ARBA" id="ARBA00022771"/>
    </source>
</evidence>
<dbReference type="EMBL" id="MCFL01000023">
    <property type="protein sequence ID" value="ORZ35243.1"/>
    <property type="molecule type" value="Genomic_DNA"/>
</dbReference>
<dbReference type="AlphaFoldDB" id="A0A1Y2HNG0"/>
<dbReference type="PROSITE" id="PS50865">
    <property type="entry name" value="ZF_MYND_2"/>
    <property type="match status" value="1"/>
</dbReference>
<dbReference type="OrthoDB" id="674604at2759"/>
<reference evidence="7 8" key="1">
    <citation type="submission" date="2016-07" db="EMBL/GenBank/DDBJ databases">
        <title>Pervasive Adenine N6-methylation of Active Genes in Fungi.</title>
        <authorList>
            <consortium name="DOE Joint Genome Institute"/>
            <person name="Mondo S.J."/>
            <person name="Dannebaum R.O."/>
            <person name="Kuo R.C."/>
            <person name="Labutti K."/>
            <person name="Haridas S."/>
            <person name="Kuo A."/>
            <person name="Salamov A."/>
            <person name="Ahrendt S.R."/>
            <person name="Lipzen A."/>
            <person name="Sullivan W."/>
            <person name="Andreopoulos W.B."/>
            <person name="Clum A."/>
            <person name="Lindquist E."/>
            <person name="Daum C."/>
            <person name="Ramamoorthy G.K."/>
            <person name="Gryganskyi A."/>
            <person name="Culley D."/>
            <person name="Magnuson J.K."/>
            <person name="James T.Y."/>
            <person name="O'Malley M.A."/>
            <person name="Stajich J.E."/>
            <person name="Spatafora J.W."/>
            <person name="Visel A."/>
            <person name="Grigoriev I.V."/>
        </authorList>
    </citation>
    <scope>NUCLEOTIDE SEQUENCE [LARGE SCALE GENOMIC DNA]</scope>
    <source>
        <strain evidence="7 8">PL171</strain>
    </source>
</reference>
<comment type="caution">
    <text evidence="7">The sequence shown here is derived from an EMBL/GenBank/DDBJ whole genome shotgun (WGS) entry which is preliminary data.</text>
</comment>
<feature type="compositionally biased region" description="Low complexity" evidence="5">
    <location>
        <begin position="213"/>
        <end position="227"/>
    </location>
</feature>
<gene>
    <name evidence="7" type="ORF">BCR44DRAFT_60181</name>
</gene>
<evidence type="ECO:0000256" key="5">
    <source>
        <dbReference type="SAM" id="MobiDB-lite"/>
    </source>
</evidence>
<dbReference type="Gene3D" id="1.25.40.10">
    <property type="entry name" value="Tetratricopeptide repeat domain"/>
    <property type="match status" value="1"/>
</dbReference>
<evidence type="ECO:0000256" key="3">
    <source>
        <dbReference type="ARBA" id="ARBA00022833"/>
    </source>
</evidence>
<evidence type="ECO:0000259" key="6">
    <source>
        <dbReference type="PROSITE" id="PS50865"/>
    </source>
</evidence>
<dbReference type="PANTHER" id="PTHR46533:SF1">
    <property type="entry name" value="ZINC FINGER MYND DOMAIN-CONTAINING PROTEIN 12"/>
    <property type="match status" value="1"/>
</dbReference>
<dbReference type="SUPFAM" id="SSF144232">
    <property type="entry name" value="HIT/MYND zinc finger-like"/>
    <property type="match status" value="1"/>
</dbReference>
<dbReference type="GO" id="GO:0008270">
    <property type="term" value="F:zinc ion binding"/>
    <property type="evidence" value="ECO:0007669"/>
    <property type="project" value="UniProtKB-KW"/>
</dbReference>
<evidence type="ECO:0000313" key="8">
    <source>
        <dbReference type="Proteomes" id="UP000193411"/>
    </source>
</evidence>
<proteinExistence type="predicted"/>
<dbReference type="SUPFAM" id="SSF48452">
    <property type="entry name" value="TPR-like"/>
    <property type="match status" value="1"/>
</dbReference>
<organism evidence="7 8">
    <name type="scientific">Catenaria anguillulae PL171</name>
    <dbReference type="NCBI Taxonomy" id="765915"/>
    <lineage>
        <taxon>Eukaryota</taxon>
        <taxon>Fungi</taxon>
        <taxon>Fungi incertae sedis</taxon>
        <taxon>Blastocladiomycota</taxon>
        <taxon>Blastocladiomycetes</taxon>
        <taxon>Blastocladiales</taxon>
        <taxon>Catenariaceae</taxon>
        <taxon>Catenaria</taxon>
    </lineage>
</organism>
<keyword evidence="8" id="KW-1185">Reference proteome</keyword>
<sequence length="503" mass="54030">MAPDLPPRPILTAAAHVAGADPVFASEQSQVNLPAVPYQINPLANPKNVKHGCELCGRPAHLVCPTCRCTYYCDKEHQLLDQAAIHEKICVILRRLRSPVPFLGSDQERKNKQKEILELRQTLLQITRTDAQKLLFEGEFAYAIPAALQALRSCIDIYGQHALELVPCYLLLGEASIGLKQYDQAEEYLASAKWSLTKLSPGGMCPPAVASKQPNSATAAPAQPSSTDVPSAASSFDSSTCAIQAKLSHNFGLLYLSRGHLRESVAHLSRAIFLSSQLHGPTGIQVSGGYFQLGQAFAAMDSTEGRHGATAAFAHVVETWAMWMIAQIKQAMHDAQGREDEDGNGAPPDSGLSEVALLVAAMSATGQTASKIFPTLNRAQAIDFLTQIGSHLDVAQRAECAVMFARIEEFFALTPRLLVKTQLIHALYLAATGDLAGAQERARNGMGLHGQGWLLGELDPNGKEWKEVYEVAEQIGTEVVDSAPLADSFSLGATKAENAVTAG</sequence>
<accession>A0A1Y2HNG0</accession>
<dbReference type="InterPro" id="IPR053248">
    <property type="entry name" value="Zinc_finger_MYND_domain"/>
</dbReference>
<evidence type="ECO:0000256" key="4">
    <source>
        <dbReference type="PROSITE-ProRule" id="PRU00134"/>
    </source>
</evidence>
<feature type="domain" description="MYND-type" evidence="6">
    <location>
        <begin position="53"/>
        <end position="90"/>
    </location>
</feature>
<dbReference type="PANTHER" id="PTHR46533">
    <property type="entry name" value="ZINC FINGER MYND DOMAIN-CONTAINING PROTEIN 12"/>
    <property type="match status" value="1"/>
</dbReference>
<feature type="region of interest" description="Disordered" evidence="5">
    <location>
        <begin position="207"/>
        <end position="231"/>
    </location>
</feature>
<name>A0A1Y2HNG0_9FUNG</name>
<dbReference type="Gene3D" id="6.10.140.2220">
    <property type="match status" value="1"/>
</dbReference>
<dbReference type="InterPro" id="IPR002893">
    <property type="entry name" value="Znf_MYND"/>
</dbReference>
<dbReference type="Pfam" id="PF01753">
    <property type="entry name" value="zf-MYND"/>
    <property type="match status" value="1"/>
</dbReference>
<protein>
    <recommendedName>
        <fullName evidence="6">MYND-type domain-containing protein</fullName>
    </recommendedName>
</protein>
<evidence type="ECO:0000313" key="7">
    <source>
        <dbReference type="EMBL" id="ORZ35243.1"/>
    </source>
</evidence>
<dbReference type="Proteomes" id="UP000193411">
    <property type="component" value="Unassembled WGS sequence"/>
</dbReference>
<evidence type="ECO:0000256" key="1">
    <source>
        <dbReference type="ARBA" id="ARBA00022723"/>
    </source>
</evidence>
<keyword evidence="3" id="KW-0862">Zinc</keyword>
<keyword evidence="2 4" id="KW-0863">Zinc-finger</keyword>
<dbReference type="InterPro" id="IPR011990">
    <property type="entry name" value="TPR-like_helical_dom_sf"/>
</dbReference>
<keyword evidence="1" id="KW-0479">Metal-binding</keyword>